<keyword evidence="1" id="KW-0328">Glycosyltransferase</keyword>
<evidence type="ECO:0000259" key="3">
    <source>
        <dbReference type="Pfam" id="PF00534"/>
    </source>
</evidence>
<keyword evidence="2 5" id="KW-0808">Transferase</keyword>
<protein>
    <submittedName>
        <fullName evidence="5">Glycosyl transferase</fullName>
    </submittedName>
</protein>
<dbReference type="AlphaFoldDB" id="A0A1B9DDL6"/>
<dbReference type="SUPFAM" id="SSF53756">
    <property type="entry name" value="UDP-Glycosyltransferase/glycogen phosphorylase"/>
    <property type="match status" value="1"/>
</dbReference>
<evidence type="ECO:0000256" key="2">
    <source>
        <dbReference type="ARBA" id="ARBA00022679"/>
    </source>
</evidence>
<gene>
    <name evidence="5" type="ORF">A5677_11970</name>
</gene>
<accession>A0A1B9DDL6</accession>
<dbReference type="GO" id="GO:0008610">
    <property type="term" value="P:lipid biosynthetic process"/>
    <property type="evidence" value="ECO:0007669"/>
    <property type="project" value="UniProtKB-ARBA"/>
</dbReference>
<evidence type="ECO:0000313" key="5">
    <source>
        <dbReference type="EMBL" id="OCB61886.1"/>
    </source>
</evidence>
<evidence type="ECO:0000313" key="6">
    <source>
        <dbReference type="Proteomes" id="UP000092683"/>
    </source>
</evidence>
<dbReference type="Proteomes" id="UP000092683">
    <property type="component" value="Unassembled WGS sequence"/>
</dbReference>
<comment type="caution">
    <text evidence="5">The sequence shown here is derived from an EMBL/GenBank/DDBJ whole genome shotgun (WGS) entry which is preliminary data.</text>
</comment>
<dbReference type="InterPro" id="IPR028098">
    <property type="entry name" value="Glyco_trans_4-like_N"/>
</dbReference>
<dbReference type="Pfam" id="PF00534">
    <property type="entry name" value="Glycos_transf_1"/>
    <property type="match status" value="1"/>
</dbReference>
<feature type="domain" description="Glycosyl transferase family 1" evidence="3">
    <location>
        <begin position="232"/>
        <end position="385"/>
    </location>
</feature>
<dbReference type="InterPro" id="IPR050194">
    <property type="entry name" value="Glycosyltransferase_grp1"/>
</dbReference>
<dbReference type="EMBL" id="MBEE01000025">
    <property type="protein sequence ID" value="OCB61886.1"/>
    <property type="molecule type" value="Genomic_DNA"/>
</dbReference>
<evidence type="ECO:0000256" key="1">
    <source>
        <dbReference type="ARBA" id="ARBA00022676"/>
    </source>
</evidence>
<feature type="domain" description="Glycosyltransferase subfamily 4-like N-terminal" evidence="4">
    <location>
        <begin position="15"/>
        <end position="219"/>
    </location>
</feature>
<dbReference type="RefSeq" id="WP_065446474.1">
    <property type="nucleotide sequence ID" value="NZ_MBEA01000021.1"/>
</dbReference>
<dbReference type="GO" id="GO:1903509">
    <property type="term" value="P:liposaccharide metabolic process"/>
    <property type="evidence" value="ECO:0007669"/>
    <property type="project" value="UniProtKB-ARBA"/>
</dbReference>
<name>A0A1B9DDL6_MYCMA</name>
<dbReference type="PANTHER" id="PTHR45947:SF3">
    <property type="entry name" value="SULFOQUINOVOSYL TRANSFERASE SQD2"/>
    <property type="match status" value="1"/>
</dbReference>
<organism evidence="5 6">
    <name type="scientific">Mycobacterium malmoense</name>
    <dbReference type="NCBI Taxonomy" id="1780"/>
    <lineage>
        <taxon>Bacteria</taxon>
        <taxon>Bacillati</taxon>
        <taxon>Actinomycetota</taxon>
        <taxon>Actinomycetes</taxon>
        <taxon>Mycobacteriales</taxon>
        <taxon>Mycobacteriaceae</taxon>
        <taxon>Mycobacterium</taxon>
    </lineage>
</organism>
<dbReference type="GO" id="GO:0016757">
    <property type="term" value="F:glycosyltransferase activity"/>
    <property type="evidence" value="ECO:0007669"/>
    <property type="project" value="UniProtKB-KW"/>
</dbReference>
<dbReference type="Gene3D" id="3.40.50.2000">
    <property type="entry name" value="Glycogen Phosphorylase B"/>
    <property type="match status" value="2"/>
</dbReference>
<dbReference type="OrthoDB" id="4562574at2"/>
<sequence length="414" mass="45039">MHVALFTDLHPAGLGGTQVSVATQRRALEQCGHRVTVFTAPMPGAVDPDPCVVELKPVPVVDAVMRKLGRHEDFVLVWPSKTNRAIIDEAFGSRGPIDIVHTQGDLGVAIAGAEAARRHGIPVVQTKHTRYDTYFEQATPAPLFLAVLVSQVQKRYLAQKFHLTREKESAASRLAWQFMVANAQAVDHQITPTRHFARSLARRGVTRPISAISNGFDDDVVDRARTAVAAPLSDDEPLRLVWCGRLSSEKRALEAIEAVAQVDNCTLDIYGQGHLEAAMRKLIRSAGLSQRVRLHGRVDREACLVAMGSSDALLFTSYDFDTQGLVLLEAVAMSSPVIYCDPALSETVPEGGGILAADPSPSALAAAIRVLASDRDRLRRMSDVATRHRDGGRQSVQTEKIIAIYNSLLDRVPA</sequence>
<dbReference type="PANTHER" id="PTHR45947">
    <property type="entry name" value="SULFOQUINOVOSYL TRANSFERASE SQD2"/>
    <property type="match status" value="1"/>
</dbReference>
<dbReference type="Pfam" id="PF13439">
    <property type="entry name" value="Glyco_transf_4"/>
    <property type="match status" value="1"/>
</dbReference>
<reference evidence="5 6" key="1">
    <citation type="submission" date="2016-06" db="EMBL/GenBank/DDBJ databases">
        <authorList>
            <person name="Kjaerup R.B."/>
            <person name="Dalgaard T.S."/>
            <person name="Juul-Madsen H.R."/>
        </authorList>
    </citation>
    <scope>NUCLEOTIDE SEQUENCE [LARGE SCALE GENOMIC DNA]</scope>
    <source>
        <strain evidence="5 6">E3012</strain>
    </source>
</reference>
<dbReference type="InterPro" id="IPR001296">
    <property type="entry name" value="Glyco_trans_1"/>
</dbReference>
<evidence type="ECO:0000259" key="4">
    <source>
        <dbReference type="Pfam" id="PF13439"/>
    </source>
</evidence>
<proteinExistence type="predicted"/>
<dbReference type="GO" id="GO:1901137">
    <property type="term" value="P:carbohydrate derivative biosynthetic process"/>
    <property type="evidence" value="ECO:0007669"/>
    <property type="project" value="UniProtKB-ARBA"/>
</dbReference>